<evidence type="ECO:0000256" key="2">
    <source>
        <dbReference type="ARBA" id="ARBA00022448"/>
    </source>
</evidence>
<gene>
    <name evidence="7" type="ORF">Egran_04464</name>
</gene>
<evidence type="ECO:0000256" key="4">
    <source>
        <dbReference type="ARBA" id="ARBA00022989"/>
    </source>
</evidence>
<evidence type="ECO:0000313" key="8">
    <source>
        <dbReference type="Proteomes" id="UP000243515"/>
    </source>
</evidence>
<evidence type="ECO:0000256" key="3">
    <source>
        <dbReference type="ARBA" id="ARBA00022692"/>
    </source>
</evidence>
<dbReference type="InterPro" id="IPR002293">
    <property type="entry name" value="AA/rel_permease1"/>
</dbReference>
<keyword evidence="5 6" id="KW-0472">Membrane</keyword>
<feature type="transmembrane region" description="Helical" evidence="6">
    <location>
        <begin position="89"/>
        <end position="113"/>
    </location>
</feature>
<keyword evidence="3 6" id="KW-0812">Transmembrane</keyword>
<evidence type="ECO:0000256" key="6">
    <source>
        <dbReference type="SAM" id="Phobius"/>
    </source>
</evidence>
<sequence>MLADSFPEKIMTAVEWPQLDEDVNVAISKKAGTVQDRRDMWRIGRDQELNRNFRFLSVLGFTAVLMCTWEAVLITSSFGLTDGGVGGMIYTYIAALIGFSAVILSMAEMASMAPTSGGQYHWVSEFAPPSCQKFLSYLTGWLCVLGWHTGIAGCCYTVANMEIGILTINYPDTYTPQPWHGTMFVISTALLAFLFNTFLAQKLSLIEGIILIFHIFGFFGILIPLWVLAPTKPASVVFSAVEDRGGWGNVGLSCLVGLTGPVAALIGPDSAVHMSEEIRDASRTLPLGMVWTLAINGATGLVMVITYAFCVGNVDLILEENQGFPFITVFLNATGSVKATTGMTVIIMVLQFCSAISNVATTSRQLYAFARDEGLPFPTFLSRVNSRFVVPLNALGVSLVIVSLMSLINIGSAVAFNAIMSLGTASLLSSYIVSTSCVFLKRLRGQPLPRPRWSMGIYSKYVEAFAILFLIISWLFCFFPMTTEYKPETMNWSVAVFGGVVLFSLLFYALHARKVYAGPVTRVKLMGQWP</sequence>
<feature type="transmembrane region" description="Helical" evidence="6">
    <location>
        <begin position="489"/>
        <end position="510"/>
    </location>
</feature>
<dbReference type="GO" id="GO:0016020">
    <property type="term" value="C:membrane"/>
    <property type="evidence" value="ECO:0007669"/>
    <property type="project" value="UniProtKB-SubCell"/>
</dbReference>
<evidence type="ECO:0008006" key="9">
    <source>
        <dbReference type="Google" id="ProtNLM"/>
    </source>
</evidence>
<dbReference type="OrthoDB" id="3257095at2759"/>
<protein>
    <recommendedName>
        <fullName evidence="9">Amino acid permease/ SLC12A domain-containing protein</fullName>
    </recommendedName>
</protein>
<comment type="subcellular location">
    <subcellularLocation>
        <location evidence="1">Membrane</location>
        <topology evidence="1">Multi-pass membrane protein</topology>
    </subcellularLocation>
</comment>
<dbReference type="Proteomes" id="UP000243515">
    <property type="component" value="Unassembled WGS sequence"/>
</dbReference>
<dbReference type="PANTHER" id="PTHR45649:SF2">
    <property type="entry name" value="ACID PERMEASE, PUTATIVE-RELATED"/>
    <property type="match status" value="1"/>
</dbReference>
<keyword evidence="2" id="KW-0813">Transport</keyword>
<dbReference type="EMBL" id="NPHW01004571">
    <property type="protein sequence ID" value="OXV07772.1"/>
    <property type="molecule type" value="Genomic_DNA"/>
</dbReference>
<evidence type="ECO:0000313" key="7">
    <source>
        <dbReference type="EMBL" id="OXV07772.1"/>
    </source>
</evidence>
<dbReference type="AlphaFoldDB" id="A0A232LUH4"/>
<name>A0A232LUH4_9EURO</name>
<comment type="caution">
    <text evidence="7">The sequence shown here is derived from an EMBL/GenBank/DDBJ whole genome shotgun (WGS) entry which is preliminary data.</text>
</comment>
<organism evidence="7 8">
    <name type="scientific">Elaphomyces granulatus</name>
    <dbReference type="NCBI Taxonomy" id="519963"/>
    <lineage>
        <taxon>Eukaryota</taxon>
        <taxon>Fungi</taxon>
        <taxon>Dikarya</taxon>
        <taxon>Ascomycota</taxon>
        <taxon>Pezizomycotina</taxon>
        <taxon>Eurotiomycetes</taxon>
        <taxon>Eurotiomycetidae</taxon>
        <taxon>Eurotiales</taxon>
        <taxon>Elaphomycetaceae</taxon>
        <taxon>Elaphomyces</taxon>
    </lineage>
</organism>
<reference evidence="7 8" key="1">
    <citation type="journal article" date="2015" name="Environ. Microbiol.">
        <title>Metagenome sequence of Elaphomyces granulatus from sporocarp tissue reveals Ascomycota ectomycorrhizal fingerprints of genome expansion and a Proteobacteria-rich microbiome.</title>
        <authorList>
            <person name="Quandt C.A."/>
            <person name="Kohler A."/>
            <person name="Hesse C.N."/>
            <person name="Sharpton T.J."/>
            <person name="Martin F."/>
            <person name="Spatafora J.W."/>
        </authorList>
    </citation>
    <scope>NUCLEOTIDE SEQUENCE [LARGE SCALE GENOMIC DNA]</scope>
    <source>
        <strain evidence="7 8">OSC145934</strain>
    </source>
</reference>
<accession>A0A232LUH4</accession>
<feature type="transmembrane region" description="Helical" evidence="6">
    <location>
        <begin position="287"/>
        <end position="309"/>
    </location>
</feature>
<evidence type="ECO:0000256" key="5">
    <source>
        <dbReference type="ARBA" id="ARBA00023136"/>
    </source>
</evidence>
<feature type="transmembrane region" description="Helical" evidence="6">
    <location>
        <begin position="414"/>
        <end position="440"/>
    </location>
</feature>
<dbReference type="GO" id="GO:0022857">
    <property type="term" value="F:transmembrane transporter activity"/>
    <property type="evidence" value="ECO:0007669"/>
    <property type="project" value="InterPro"/>
</dbReference>
<dbReference type="Pfam" id="PF13520">
    <property type="entry name" value="AA_permease_2"/>
    <property type="match status" value="1"/>
</dbReference>
<feature type="transmembrane region" description="Helical" evidence="6">
    <location>
        <begin position="388"/>
        <end position="408"/>
    </location>
</feature>
<feature type="transmembrane region" description="Helical" evidence="6">
    <location>
        <begin position="247"/>
        <end position="266"/>
    </location>
</feature>
<keyword evidence="8" id="KW-1185">Reference proteome</keyword>
<feature type="transmembrane region" description="Helical" evidence="6">
    <location>
        <begin position="461"/>
        <end position="483"/>
    </location>
</feature>
<feature type="transmembrane region" description="Helical" evidence="6">
    <location>
        <begin position="179"/>
        <end position="198"/>
    </location>
</feature>
<feature type="transmembrane region" description="Helical" evidence="6">
    <location>
        <begin position="55"/>
        <end position="77"/>
    </location>
</feature>
<feature type="transmembrane region" description="Helical" evidence="6">
    <location>
        <begin position="205"/>
        <end position="227"/>
    </location>
</feature>
<keyword evidence="4 6" id="KW-1133">Transmembrane helix</keyword>
<dbReference type="PIRSF" id="PIRSF006060">
    <property type="entry name" value="AA_transporter"/>
    <property type="match status" value="1"/>
</dbReference>
<feature type="transmembrane region" description="Helical" evidence="6">
    <location>
        <begin position="134"/>
        <end position="159"/>
    </location>
</feature>
<evidence type="ECO:0000256" key="1">
    <source>
        <dbReference type="ARBA" id="ARBA00004141"/>
    </source>
</evidence>
<proteinExistence type="predicted"/>
<feature type="transmembrane region" description="Helical" evidence="6">
    <location>
        <begin position="329"/>
        <end position="350"/>
    </location>
</feature>
<dbReference type="Gene3D" id="1.20.1740.10">
    <property type="entry name" value="Amino acid/polyamine transporter I"/>
    <property type="match status" value="1"/>
</dbReference>
<dbReference type="PANTHER" id="PTHR45649">
    <property type="entry name" value="AMINO-ACID PERMEASE BAT1"/>
    <property type="match status" value="1"/>
</dbReference>